<evidence type="ECO:0000313" key="6">
    <source>
        <dbReference type="EMBL" id="MBD8868875.1"/>
    </source>
</evidence>
<evidence type="ECO:0000259" key="5">
    <source>
        <dbReference type="PROSITE" id="PS50921"/>
    </source>
</evidence>
<dbReference type="InterPro" id="IPR011006">
    <property type="entry name" value="CheY-like_superfamily"/>
</dbReference>
<keyword evidence="4" id="KW-0804">Transcription</keyword>
<comment type="caution">
    <text evidence="6">The sequence shown here is derived from an EMBL/GenBank/DDBJ whole genome shotgun (WGS) entry which is preliminary data.</text>
</comment>
<protein>
    <submittedName>
        <fullName evidence="6">GAF and ANTAR domain-containing protein</fullName>
    </submittedName>
</protein>
<dbReference type="GO" id="GO:0003723">
    <property type="term" value="F:RNA binding"/>
    <property type="evidence" value="ECO:0007669"/>
    <property type="project" value="InterPro"/>
</dbReference>
<gene>
    <name evidence="6" type="ORF">IE331_04485</name>
</gene>
<dbReference type="InterPro" id="IPR012074">
    <property type="entry name" value="GAF_ANTAR"/>
</dbReference>
<dbReference type="GO" id="GO:0016301">
    <property type="term" value="F:kinase activity"/>
    <property type="evidence" value="ECO:0007669"/>
    <property type="project" value="UniProtKB-KW"/>
</dbReference>
<dbReference type="SUPFAM" id="SSF55781">
    <property type="entry name" value="GAF domain-like"/>
    <property type="match status" value="1"/>
</dbReference>
<accession>A0A927PZC2</accession>
<dbReference type="SMART" id="SM00065">
    <property type="entry name" value="GAF"/>
    <property type="match status" value="1"/>
</dbReference>
<dbReference type="PIRSF" id="PIRSF036625">
    <property type="entry name" value="GAF_ANTAR"/>
    <property type="match status" value="1"/>
</dbReference>
<sequence length="250" mass="26445">MAVDDGSPGDGAGLAESVAALGRFVVSEQSLSESLMRVAELSLRAVYGADGAGVTWVEKGEPTTVTAAGDFVRRIDEIQYALDEGPCLEAHATQQVVTVDDLRLERRWPRFTPAALDYGLRGVVAAPLAVRGTRLGALNIYALQEGLLDEAAAATATLFAEHAAVVLANAEAFSRAKSEAVTLGHALTSRAVIDMAKGIVMARRHCGSQEAFDHLRQLSQDQNRKLRDVAQDLVDEVAGETGHRADPAAG</sequence>
<dbReference type="PROSITE" id="PS50921">
    <property type="entry name" value="ANTAR"/>
    <property type="match status" value="1"/>
</dbReference>
<evidence type="ECO:0000256" key="2">
    <source>
        <dbReference type="ARBA" id="ARBA00022777"/>
    </source>
</evidence>
<keyword evidence="2" id="KW-0418">Kinase</keyword>
<reference evidence="6" key="1">
    <citation type="submission" date="2020-09" db="EMBL/GenBank/DDBJ databases">
        <title>Nocardioides sp. strain MJB4 16S ribosomal RNA gene Genome sequencing and assembly.</title>
        <authorList>
            <person name="Kim I."/>
        </authorList>
    </citation>
    <scope>NUCLEOTIDE SEQUENCE</scope>
    <source>
        <strain evidence="6">MJB4</strain>
    </source>
</reference>
<dbReference type="Gene3D" id="1.10.10.10">
    <property type="entry name" value="Winged helix-like DNA-binding domain superfamily/Winged helix DNA-binding domain"/>
    <property type="match status" value="1"/>
</dbReference>
<dbReference type="Pfam" id="PF03861">
    <property type="entry name" value="ANTAR"/>
    <property type="match status" value="1"/>
</dbReference>
<keyword evidence="3" id="KW-0805">Transcription regulation</keyword>
<dbReference type="RefSeq" id="WP_192140861.1">
    <property type="nucleotide sequence ID" value="NZ_JACYXZ010000001.1"/>
</dbReference>
<dbReference type="SUPFAM" id="SSF52172">
    <property type="entry name" value="CheY-like"/>
    <property type="match status" value="1"/>
</dbReference>
<feature type="domain" description="ANTAR" evidence="5">
    <location>
        <begin position="173"/>
        <end position="234"/>
    </location>
</feature>
<organism evidence="6 7">
    <name type="scientific">Nocardioides donggukensis</name>
    <dbReference type="NCBI Taxonomy" id="2774019"/>
    <lineage>
        <taxon>Bacteria</taxon>
        <taxon>Bacillati</taxon>
        <taxon>Actinomycetota</taxon>
        <taxon>Actinomycetes</taxon>
        <taxon>Propionibacteriales</taxon>
        <taxon>Nocardioidaceae</taxon>
        <taxon>Nocardioides</taxon>
    </lineage>
</organism>
<dbReference type="SMART" id="SM01012">
    <property type="entry name" value="ANTAR"/>
    <property type="match status" value="1"/>
</dbReference>
<keyword evidence="7" id="KW-1185">Reference proteome</keyword>
<evidence type="ECO:0000256" key="4">
    <source>
        <dbReference type="ARBA" id="ARBA00023163"/>
    </source>
</evidence>
<evidence type="ECO:0000256" key="1">
    <source>
        <dbReference type="ARBA" id="ARBA00022679"/>
    </source>
</evidence>
<dbReference type="AlphaFoldDB" id="A0A927PZC2"/>
<name>A0A927PZC2_9ACTN</name>
<dbReference type="InterPro" id="IPR005561">
    <property type="entry name" value="ANTAR"/>
</dbReference>
<dbReference type="InterPro" id="IPR003018">
    <property type="entry name" value="GAF"/>
</dbReference>
<dbReference type="Pfam" id="PF13185">
    <property type="entry name" value="GAF_2"/>
    <property type="match status" value="1"/>
</dbReference>
<dbReference type="InterPro" id="IPR036388">
    <property type="entry name" value="WH-like_DNA-bd_sf"/>
</dbReference>
<evidence type="ECO:0000256" key="3">
    <source>
        <dbReference type="ARBA" id="ARBA00023015"/>
    </source>
</evidence>
<evidence type="ECO:0000313" key="7">
    <source>
        <dbReference type="Proteomes" id="UP000616839"/>
    </source>
</evidence>
<proteinExistence type="predicted"/>
<keyword evidence="1" id="KW-0808">Transferase</keyword>
<dbReference type="InterPro" id="IPR029016">
    <property type="entry name" value="GAF-like_dom_sf"/>
</dbReference>
<dbReference type="Gene3D" id="3.30.450.40">
    <property type="match status" value="1"/>
</dbReference>
<dbReference type="EMBL" id="JACYXZ010000001">
    <property type="protein sequence ID" value="MBD8868875.1"/>
    <property type="molecule type" value="Genomic_DNA"/>
</dbReference>
<dbReference type="Proteomes" id="UP000616839">
    <property type="component" value="Unassembled WGS sequence"/>
</dbReference>